<keyword evidence="1" id="KW-0732">Signal</keyword>
<protein>
    <submittedName>
        <fullName evidence="3">T9SS type A sorting domain-containing protein</fullName>
    </submittedName>
</protein>
<feature type="domain" description="Secretion system C-terminal sorting" evidence="2">
    <location>
        <begin position="603"/>
        <end position="668"/>
    </location>
</feature>
<gene>
    <name evidence="3" type="ORF">ACFX5D_12815</name>
</gene>
<keyword evidence="4" id="KW-1185">Reference proteome</keyword>
<organism evidence="3 4">
    <name type="scientific">Flavobacterium fructosi</name>
    <dbReference type="NCBI Taxonomy" id="3230416"/>
    <lineage>
        <taxon>Bacteria</taxon>
        <taxon>Pseudomonadati</taxon>
        <taxon>Bacteroidota</taxon>
        <taxon>Flavobacteriia</taxon>
        <taxon>Flavobacteriales</taxon>
        <taxon>Flavobacteriaceae</taxon>
        <taxon>Flavobacterium</taxon>
    </lineage>
</organism>
<comment type="caution">
    <text evidence="3">The sequence shown here is derived from an EMBL/GenBank/DDBJ whole genome shotgun (WGS) entry which is preliminary data.</text>
</comment>
<evidence type="ECO:0000256" key="1">
    <source>
        <dbReference type="ARBA" id="ARBA00022729"/>
    </source>
</evidence>
<dbReference type="EMBL" id="JBHZQA010000008">
    <property type="protein sequence ID" value="MFE3848847.1"/>
    <property type="molecule type" value="Genomic_DNA"/>
</dbReference>
<name>A0ABW6HP92_9FLAO</name>
<reference evidence="3 4" key="1">
    <citation type="submission" date="2024-06" db="EMBL/GenBank/DDBJ databases">
        <title>Flavobacterium spp. isolated from glacier.</title>
        <authorList>
            <person name="Han D."/>
        </authorList>
    </citation>
    <scope>NUCLEOTIDE SEQUENCE [LARGE SCALE GENOMIC DNA]</scope>
    <source>
        <strain evidence="3 4">LB3P45</strain>
    </source>
</reference>
<dbReference type="InterPro" id="IPR026444">
    <property type="entry name" value="Secre_tail"/>
</dbReference>
<evidence type="ECO:0000313" key="4">
    <source>
        <dbReference type="Proteomes" id="UP001600039"/>
    </source>
</evidence>
<feature type="non-terminal residue" evidence="3">
    <location>
        <position position="1"/>
    </location>
</feature>
<dbReference type="Pfam" id="PF18962">
    <property type="entry name" value="Por_Secre_tail"/>
    <property type="match status" value="1"/>
</dbReference>
<evidence type="ECO:0000259" key="2">
    <source>
        <dbReference type="Pfam" id="PF18962"/>
    </source>
</evidence>
<dbReference type="Proteomes" id="UP001600039">
    <property type="component" value="Unassembled WGS sequence"/>
</dbReference>
<sequence>VTLTQPTCSLPTGTITVSAPIGTGLTYSINGINYQSTLIFAGLATGSYNVTVKNSAGCISTATIAVILSVPAAPVAAIVTLTQPTCSLPTGTITVSAPIGTGLTYSINGINYQSTLIFAGLATGSYNVTVKDSAGCISTATVAVILSAPTAPIAATVTLTQPTCLLATGTITVSAPIGTGLTYSIDGINYQSTLVFANLAVGSYNVTVKNSAGCISTATVAVILSVPAAPIAATVTLTQPTCLLATGTITVSAPTGTGLTYSINGINYQSTLIFANLAVGSYNVTVKNSAGCISTATVAVILSAPTAPIAATVTLTQPTCLLATGTITVTAPTGTGLTFSINGSTYQSSNIFTGLAVGSYSVTVNSGGCISTATVAVLLSAPAPRAAIVYAGASLCTIETMAAVTLTGTGGGTFTSSPAGLTINSSTGLITPSASVVGTYLVTYTIAASRGCPAAVATTSVSIESCGVAEGCTLGYWKNHTDRWCSTYTPSMLFGNVFVNAPSSLANLTLLQALNSRGGGIYNLARQGVAALLNACSEEVDYPAPYSSNPQLVVNAVNVAFVTGNNAPGTLATQLDILNNSGCPLGGTSATTKSPDMKVTLAPNPSSTDFGLYIKSLSDEPITIRIVDIHGRLIRQFKSTPKQTIRFGSELAKGLYFIEVIQGDKREVVKAQKI</sequence>
<proteinExistence type="predicted"/>
<dbReference type="NCBIfam" id="TIGR04183">
    <property type="entry name" value="Por_Secre_tail"/>
    <property type="match status" value="1"/>
</dbReference>
<accession>A0ABW6HP92</accession>
<dbReference type="RefSeq" id="WP_379858574.1">
    <property type="nucleotide sequence ID" value="NZ_JBHZQA010000008.1"/>
</dbReference>
<evidence type="ECO:0000313" key="3">
    <source>
        <dbReference type="EMBL" id="MFE3848847.1"/>
    </source>
</evidence>